<dbReference type="InterPro" id="IPR050228">
    <property type="entry name" value="Carboxylesterase_BioH"/>
</dbReference>
<dbReference type="GO" id="GO:0003824">
    <property type="term" value="F:catalytic activity"/>
    <property type="evidence" value="ECO:0007669"/>
    <property type="project" value="UniProtKB-ARBA"/>
</dbReference>
<organism evidence="2 3">
    <name type="scientific">Kitasatospora kifunensis</name>
    <name type="common">Streptomyces kifunensis</name>
    <dbReference type="NCBI Taxonomy" id="58351"/>
    <lineage>
        <taxon>Bacteria</taxon>
        <taxon>Bacillati</taxon>
        <taxon>Actinomycetota</taxon>
        <taxon>Actinomycetes</taxon>
        <taxon>Kitasatosporales</taxon>
        <taxon>Streptomycetaceae</taxon>
        <taxon>Kitasatospora</taxon>
    </lineage>
</organism>
<evidence type="ECO:0000259" key="1">
    <source>
        <dbReference type="Pfam" id="PF12697"/>
    </source>
</evidence>
<dbReference type="Proteomes" id="UP000540506">
    <property type="component" value="Unassembled WGS sequence"/>
</dbReference>
<dbReference type="Pfam" id="PF12697">
    <property type="entry name" value="Abhydrolase_6"/>
    <property type="match status" value="1"/>
</dbReference>
<dbReference type="RefSeq" id="WP_184933535.1">
    <property type="nucleotide sequence ID" value="NZ_JACHJV010000001.1"/>
</dbReference>
<dbReference type="PANTHER" id="PTHR43194:SF5">
    <property type="entry name" value="PIMELOYL-[ACYL-CARRIER PROTEIN] METHYL ESTER ESTERASE"/>
    <property type="match status" value="1"/>
</dbReference>
<feature type="domain" description="AB hydrolase-1" evidence="1">
    <location>
        <begin position="39"/>
        <end position="256"/>
    </location>
</feature>
<comment type="caution">
    <text evidence="2">The sequence shown here is derived from an EMBL/GenBank/DDBJ whole genome shotgun (WGS) entry which is preliminary data.</text>
</comment>
<dbReference type="SUPFAM" id="SSF53474">
    <property type="entry name" value="alpha/beta-Hydrolases"/>
    <property type="match status" value="1"/>
</dbReference>
<sequence length="280" mass="29481">MTTATTRTTRPARTFDLGEGLTLTVDEQGDAAASGGSGVLLLHGGAGPRSVAGLAAALSEHAYVLTPTHPGFDGRPRPDWVDSVADLAEAYLDLLDVLGLNEVIVIGSSIGGWIAAEMALRDTRGRLGALVLLNATGILVKDPREIADTRSLSPAEIGQLAFHNPAFRLNPAALSDAQRAALAANQQTLQVYAGDPYQHDPKLRRRLHRVTLPALVLWGEQDGIASVAYGRAYADAFADGRFQPVAQAGHFPHIEQLAQTLGAIREFTDGQAKSVAGVVA</sequence>
<dbReference type="InterPro" id="IPR000073">
    <property type="entry name" value="AB_hydrolase_1"/>
</dbReference>
<dbReference type="Gene3D" id="3.40.50.1820">
    <property type="entry name" value="alpha/beta hydrolase"/>
    <property type="match status" value="1"/>
</dbReference>
<keyword evidence="3" id="KW-1185">Reference proteome</keyword>
<accession>A0A7W7QX45</accession>
<evidence type="ECO:0000313" key="2">
    <source>
        <dbReference type="EMBL" id="MBB4921158.1"/>
    </source>
</evidence>
<protein>
    <submittedName>
        <fullName evidence="2">Pimeloyl-ACP methyl ester carboxylesterase</fullName>
    </submittedName>
</protein>
<proteinExistence type="predicted"/>
<name>A0A7W7QX45_KITKI</name>
<dbReference type="EMBL" id="JACHJV010000001">
    <property type="protein sequence ID" value="MBB4921158.1"/>
    <property type="molecule type" value="Genomic_DNA"/>
</dbReference>
<dbReference type="InterPro" id="IPR029058">
    <property type="entry name" value="AB_hydrolase_fold"/>
</dbReference>
<gene>
    <name evidence="2" type="ORF">FHR34_000151</name>
</gene>
<evidence type="ECO:0000313" key="3">
    <source>
        <dbReference type="Proteomes" id="UP000540506"/>
    </source>
</evidence>
<dbReference type="PANTHER" id="PTHR43194">
    <property type="entry name" value="HYDROLASE ALPHA/BETA FOLD FAMILY"/>
    <property type="match status" value="1"/>
</dbReference>
<dbReference type="AlphaFoldDB" id="A0A7W7QX45"/>
<reference evidence="2 3" key="1">
    <citation type="submission" date="2020-08" db="EMBL/GenBank/DDBJ databases">
        <title>Sequencing the genomes of 1000 actinobacteria strains.</title>
        <authorList>
            <person name="Klenk H.-P."/>
        </authorList>
    </citation>
    <scope>NUCLEOTIDE SEQUENCE [LARGE SCALE GENOMIC DNA]</scope>
    <source>
        <strain evidence="2 3">DSM 41654</strain>
    </source>
</reference>